<evidence type="ECO:0000313" key="9">
    <source>
        <dbReference type="Proteomes" id="UP000813463"/>
    </source>
</evidence>
<accession>A0A9R0JWC7</accession>
<dbReference type="AlphaFoldDB" id="A0A9R0JWC7"/>
<keyword evidence="9" id="KW-1185">Reference proteome</keyword>
<protein>
    <submittedName>
        <fullName evidence="10">Protein SHORT INTERNODES isoform X1</fullName>
    </submittedName>
</protein>
<dbReference type="InterPro" id="IPR006510">
    <property type="entry name" value="Znf_LRP1"/>
</dbReference>
<evidence type="ECO:0000256" key="1">
    <source>
        <dbReference type="ARBA" id="ARBA00004123"/>
    </source>
</evidence>
<feature type="region of interest" description="Disordered" evidence="8">
    <location>
        <begin position="249"/>
        <end position="301"/>
    </location>
</feature>
<keyword evidence="4" id="KW-0862">Zinc</keyword>
<name>A0A9R0JWC7_SPIOL</name>
<dbReference type="GO" id="GO:0046872">
    <property type="term" value="F:metal ion binding"/>
    <property type="evidence" value="ECO:0007669"/>
    <property type="project" value="UniProtKB-KW"/>
</dbReference>
<comment type="similarity">
    <text evidence="2">Belongs to the SHI protein family.</text>
</comment>
<dbReference type="Pfam" id="PF05142">
    <property type="entry name" value="DUF702"/>
    <property type="match status" value="1"/>
</dbReference>
<feature type="compositionally biased region" description="Low complexity" evidence="8">
    <location>
        <begin position="152"/>
        <end position="165"/>
    </location>
</feature>
<dbReference type="GO" id="GO:0005634">
    <property type="term" value="C:nucleus"/>
    <property type="evidence" value="ECO:0000318"/>
    <property type="project" value="GO_Central"/>
</dbReference>
<sequence length="329" mass="35373">MSGFFSLGTGTENGREINDNNNITYRNEQIIPSSELWQQLPYESARSVDANNNSNNNNRYNLMMMRISSSSGGGGGGGSGSGSGSGGGNISCQDCGNQAKKDCVYMRCRTCCKSRGYDCTTHVKSTWIPATIRRERHHKLVQHPDPPPQQPPQQEEQQHQHQQQQYLGVTPKRSRRENCSTSSLVCTQLPFSGTTNTNNTVGMEVGNFPAEVSSSAVFRCVRVSGVDDTEDEYAYQTAVNIGGHVFKGILYDQGPDQPRQGSNPTPTPPNYGGGGGGGGGESSSAARGTTTTTSVGGPTIGYNLDPSFYPLPLNTYLPPGTPFYPNPRP</sequence>
<comment type="subcellular location">
    <subcellularLocation>
        <location evidence="1">Nucleus</location>
    </subcellularLocation>
</comment>
<dbReference type="PANTHER" id="PTHR31604">
    <property type="entry name" value="PROTEIN LATERAL ROOT PRIMORDIUM 1"/>
    <property type="match status" value="1"/>
</dbReference>
<dbReference type="NCBIfam" id="TIGR01624">
    <property type="entry name" value="LRP1_Cterm"/>
    <property type="match status" value="1"/>
</dbReference>
<dbReference type="PANTHER" id="PTHR31604:SF4">
    <property type="entry name" value="PROTEIN SHORT INTERNODES"/>
    <property type="match status" value="1"/>
</dbReference>
<keyword evidence="6" id="KW-0010">Activator</keyword>
<reference evidence="9" key="1">
    <citation type="journal article" date="2021" name="Nat. Commun.">
        <title>Genomic analyses provide insights into spinach domestication and the genetic basis of agronomic traits.</title>
        <authorList>
            <person name="Cai X."/>
            <person name="Sun X."/>
            <person name="Xu C."/>
            <person name="Sun H."/>
            <person name="Wang X."/>
            <person name="Ge C."/>
            <person name="Zhang Z."/>
            <person name="Wang Q."/>
            <person name="Fei Z."/>
            <person name="Jiao C."/>
            <person name="Wang Q."/>
        </authorList>
    </citation>
    <scope>NUCLEOTIDE SEQUENCE [LARGE SCALE GENOMIC DNA]</scope>
    <source>
        <strain evidence="9">cv. Varoflay</strain>
    </source>
</reference>
<evidence type="ECO:0000256" key="4">
    <source>
        <dbReference type="ARBA" id="ARBA00022833"/>
    </source>
</evidence>
<reference evidence="10" key="2">
    <citation type="submission" date="2025-08" db="UniProtKB">
        <authorList>
            <consortium name="RefSeq"/>
        </authorList>
    </citation>
    <scope>IDENTIFICATION</scope>
    <source>
        <tissue evidence="10">Leaf</tissue>
    </source>
</reference>
<feature type="compositionally biased region" description="Low complexity" evidence="8">
    <location>
        <begin position="282"/>
        <end position="301"/>
    </location>
</feature>
<gene>
    <name evidence="10" type="primary">LOC110789196</name>
</gene>
<feature type="region of interest" description="Disordered" evidence="8">
    <location>
        <begin position="1"/>
        <end position="21"/>
    </location>
</feature>
<keyword evidence="3" id="KW-0479">Metal-binding</keyword>
<dbReference type="GO" id="GO:0003677">
    <property type="term" value="F:DNA binding"/>
    <property type="evidence" value="ECO:0000318"/>
    <property type="project" value="GO_Central"/>
</dbReference>
<feature type="region of interest" description="Disordered" evidence="8">
    <location>
        <begin position="141"/>
        <end position="175"/>
    </location>
</feature>
<dbReference type="GO" id="GO:0045893">
    <property type="term" value="P:positive regulation of DNA-templated transcription"/>
    <property type="evidence" value="ECO:0000318"/>
    <property type="project" value="GO_Central"/>
</dbReference>
<evidence type="ECO:0000256" key="8">
    <source>
        <dbReference type="SAM" id="MobiDB-lite"/>
    </source>
</evidence>
<proteinExistence type="inferred from homology"/>
<feature type="compositionally biased region" description="Gly residues" evidence="8">
    <location>
        <begin position="271"/>
        <end position="281"/>
    </location>
</feature>
<keyword evidence="7" id="KW-0539">Nucleus</keyword>
<evidence type="ECO:0000256" key="6">
    <source>
        <dbReference type="ARBA" id="ARBA00023159"/>
    </source>
</evidence>
<dbReference type="InterPro" id="IPR006511">
    <property type="entry name" value="SHI_C"/>
</dbReference>
<evidence type="ECO:0000313" key="10">
    <source>
        <dbReference type="RefSeq" id="XP_021849535.2"/>
    </source>
</evidence>
<dbReference type="KEGG" id="soe:110789196"/>
<dbReference type="RefSeq" id="XP_021849535.2">
    <property type="nucleotide sequence ID" value="XM_021993843.2"/>
</dbReference>
<evidence type="ECO:0000256" key="7">
    <source>
        <dbReference type="ARBA" id="ARBA00023242"/>
    </source>
</evidence>
<evidence type="ECO:0000256" key="2">
    <source>
        <dbReference type="ARBA" id="ARBA00006911"/>
    </source>
</evidence>
<evidence type="ECO:0000256" key="5">
    <source>
        <dbReference type="ARBA" id="ARBA00023125"/>
    </source>
</evidence>
<evidence type="ECO:0000256" key="3">
    <source>
        <dbReference type="ARBA" id="ARBA00022723"/>
    </source>
</evidence>
<dbReference type="InterPro" id="IPR007818">
    <property type="entry name" value="SHI"/>
</dbReference>
<dbReference type="NCBIfam" id="TIGR01623">
    <property type="entry name" value="put_zinc_LRP1"/>
    <property type="match status" value="1"/>
</dbReference>
<dbReference type="GeneID" id="110789196"/>
<dbReference type="GO" id="GO:0003700">
    <property type="term" value="F:DNA-binding transcription factor activity"/>
    <property type="evidence" value="ECO:0007669"/>
    <property type="project" value="InterPro"/>
</dbReference>
<keyword evidence="5" id="KW-0238">DNA-binding</keyword>
<organism evidence="9 10">
    <name type="scientific">Spinacia oleracea</name>
    <name type="common">Spinach</name>
    <dbReference type="NCBI Taxonomy" id="3562"/>
    <lineage>
        <taxon>Eukaryota</taxon>
        <taxon>Viridiplantae</taxon>
        <taxon>Streptophyta</taxon>
        <taxon>Embryophyta</taxon>
        <taxon>Tracheophyta</taxon>
        <taxon>Spermatophyta</taxon>
        <taxon>Magnoliopsida</taxon>
        <taxon>eudicotyledons</taxon>
        <taxon>Gunneridae</taxon>
        <taxon>Pentapetalae</taxon>
        <taxon>Caryophyllales</taxon>
        <taxon>Chenopodiaceae</taxon>
        <taxon>Chenopodioideae</taxon>
        <taxon>Anserineae</taxon>
        <taxon>Spinacia</taxon>
    </lineage>
</organism>
<dbReference type="Proteomes" id="UP000813463">
    <property type="component" value="Chromosome 3"/>
</dbReference>